<dbReference type="OrthoDB" id="8881217at2"/>
<reference evidence="3" key="1">
    <citation type="submission" date="2017-08" db="EMBL/GenBank/DDBJ databases">
        <authorList>
            <person name="Varghese N."/>
            <person name="Submissions S."/>
        </authorList>
    </citation>
    <scope>NUCLEOTIDE SEQUENCE [LARGE SCALE GENOMIC DNA]</scope>
    <source>
        <strain evidence="3">AP-Melu-1000-B4</strain>
    </source>
</reference>
<gene>
    <name evidence="2" type="ORF">SAMN06295945_0909</name>
</gene>
<name>A0A240E041_9BURK</name>
<dbReference type="InterPro" id="IPR022742">
    <property type="entry name" value="Hydrolase_4"/>
</dbReference>
<dbReference type="PANTHER" id="PTHR43798:SF33">
    <property type="entry name" value="HYDROLASE, PUTATIVE (AFU_ORTHOLOGUE AFUA_2G14860)-RELATED"/>
    <property type="match status" value="1"/>
</dbReference>
<dbReference type="GO" id="GO:0016020">
    <property type="term" value="C:membrane"/>
    <property type="evidence" value="ECO:0007669"/>
    <property type="project" value="TreeGrafter"/>
</dbReference>
<dbReference type="AlphaFoldDB" id="A0A240E041"/>
<evidence type="ECO:0000313" key="3">
    <source>
        <dbReference type="Proteomes" id="UP000218069"/>
    </source>
</evidence>
<keyword evidence="3" id="KW-1185">Reference proteome</keyword>
<dbReference type="InterPro" id="IPR050266">
    <property type="entry name" value="AB_hydrolase_sf"/>
</dbReference>
<dbReference type="EMBL" id="OANS01000002">
    <property type="protein sequence ID" value="SNX28577.1"/>
    <property type="molecule type" value="Genomic_DNA"/>
</dbReference>
<dbReference type="Gene3D" id="3.40.50.1820">
    <property type="entry name" value="alpha/beta hydrolase"/>
    <property type="match status" value="1"/>
</dbReference>
<protein>
    <submittedName>
        <fullName evidence="2">Pimeloyl-ACP methyl ester carboxylesterase</fullName>
    </submittedName>
</protein>
<evidence type="ECO:0000313" key="2">
    <source>
        <dbReference type="EMBL" id="SNX28577.1"/>
    </source>
</evidence>
<dbReference type="RefSeq" id="WP_096672768.1">
    <property type="nucleotide sequence ID" value="NZ_OANS01000002.1"/>
</dbReference>
<feature type="domain" description="Serine aminopeptidase S33" evidence="1">
    <location>
        <begin position="98"/>
        <end position="220"/>
    </location>
</feature>
<sequence>MMKSVLERLLGIRPATPKSSSRNDISFESIEQVRVDPTGPIEKEDILPSSPVELQQLDDPISIDAPITIQPETRFFQLSNAGHARKVAYTVSGNPNAVKVLVCLPGLLETKASFLELHNYFLNFSECLVVSIDVSGRGESDHIGAYGEYKMSMYLQEIEGLIKNTILTKKDRSVQLTVLGTSMGGVLAMYLTKTFPKNIVGIVLNDIALTVNWTSLYSLYKSMKNGIGFKAARQVAVELSVDERAIADVQRPGHFDLSYRADIWGMNFHEALEGFKGKVGLIYGSQSEICTEERVDEAKIYLPTLDTCKIEGAGHPAPFNVKACHFIQSQMAVVS</sequence>
<dbReference type="InterPro" id="IPR029058">
    <property type="entry name" value="AB_hydrolase_fold"/>
</dbReference>
<proteinExistence type="predicted"/>
<dbReference type="Proteomes" id="UP000218069">
    <property type="component" value="Unassembled WGS sequence"/>
</dbReference>
<evidence type="ECO:0000259" key="1">
    <source>
        <dbReference type="Pfam" id="PF12146"/>
    </source>
</evidence>
<dbReference type="SUPFAM" id="SSF53474">
    <property type="entry name" value="alpha/beta-Hydrolases"/>
    <property type="match status" value="1"/>
</dbReference>
<dbReference type="Pfam" id="PF12146">
    <property type="entry name" value="Hydrolase_4"/>
    <property type="match status" value="1"/>
</dbReference>
<organism evidence="2 3">
    <name type="scientific">Polynucleobacter meluiroseus</name>
    <dbReference type="NCBI Taxonomy" id="1938814"/>
    <lineage>
        <taxon>Bacteria</taxon>
        <taxon>Pseudomonadati</taxon>
        <taxon>Pseudomonadota</taxon>
        <taxon>Betaproteobacteria</taxon>
        <taxon>Burkholderiales</taxon>
        <taxon>Burkholderiaceae</taxon>
        <taxon>Polynucleobacter</taxon>
    </lineage>
</organism>
<accession>A0A240E041</accession>
<dbReference type="PANTHER" id="PTHR43798">
    <property type="entry name" value="MONOACYLGLYCEROL LIPASE"/>
    <property type="match status" value="1"/>
</dbReference>